<organism evidence="1">
    <name type="scientific">hydrothermal vent metagenome</name>
    <dbReference type="NCBI Taxonomy" id="652676"/>
    <lineage>
        <taxon>unclassified sequences</taxon>
        <taxon>metagenomes</taxon>
        <taxon>ecological metagenomes</taxon>
    </lineage>
</organism>
<proteinExistence type="predicted"/>
<dbReference type="Pfam" id="PF11306">
    <property type="entry name" value="DUF3108"/>
    <property type="match status" value="1"/>
</dbReference>
<dbReference type="EMBL" id="UOFT01000022">
    <property type="protein sequence ID" value="VAW92056.1"/>
    <property type="molecule type" value="Genomic_DNA"/>
</dbReference>
<dbReference type="InterPro" id="IPR021457">
    <property type="entry name" value="DUF3108"/>
</dbReference>
<evidence type="ECO:0000313" key="1">
    <source>
        <dbReference type="EMBL" id="VAW92056.1"/>
    </source>
</evidence>
<sequence>MIKIISLLFLLFSVINTSHADLLQSGFKVEYDVEYNGFGLGVSKRSLSFAPPQTAIYKSTTTPEGFAALLISETVTETSNIHISRNKIKPSLYRLVKNKKGNIEQLQIDFNWKATELNNSYLKTTEALQNNTYDLLSFQLKIMQDLQKNKTSMQYRIATKKHTRDYNLKVIKKETIDTGLGEFEVIKLQSDLTEGKSQFTFWAAPALEYLPIKIEKVNDKGDVFSFIIRAFTVQK</sequence>
<gene>
    <name evidence="1" type="ORF">MNBD_GAMMA23-875</name>
</gene>
<name>A0A3B1AHD0_9ZZZZ</name>
<accession>A0A3B1AHD0</accession>
<reference evidence="1" key="1">
    <citation type="submission" date="2018-06" db="EMBL/GenBank/DDBJ databases">
        <authorList>
            <person name="Zhirakovskaya E."/>
        </authorList>
    </citation>
    <scope>NUCLEOTIDE SEQUENCE</scope>
</reference>
<protein>
    <recommendedName>
        <fullName evidence="2">DUF3108 domain-containing protein</fullName>
    </recommendedName>
</protein>
<evidence type="ECO:0008006" key="2">
    <source>
        <dbReference type="Google" id="ProtNLM"/>
    </source>
</evidence>
<dbReference type="AlphaFoldDB" id="A0A3B1AHD0"/>